<organism evidence="2 3">
    <name type="scientific">Pyrinomonas methylaliphatogenes</name>
    <dbReference type="NCBI Taxonomy" id="454194"/>
    <lineage>
        <taxon>Bacteria</taxon>
        <taxon>Pseudomonadati</taxon>
        <taxon>Acidobacteriota</taxon>
        <taxon>Blastocatellia</taxon>
        <taxon>Blastocatellales</taxon>
        <taxon>Pyrinomonadaceae</taxon>
        <taxon>Pyrinomonas</taxon>
    </lineage>
</organism>
<gene>
    <name evidence="2" type="ORF">PYK22_01264</name>
</gene>
<feature type="domain" description="SnoaL-like" evidence="1">
    <location>
        <begin position="81"/>
        <end position="145"/>
    </location>
</feature>
<reference evidence="2 3" key="2">
    <citation type="submission" date="2015-01" db="EMBL/GenBank/DDBJ databases">
        <title>Complete genome sequence of Pyrinomonas methylaliphatogenes type strain K22T.</title>
        <authorList>
            <person name="Lee K.C.Y."/>
            <person name="Power J.F."/>
            <person name="Dunfield P.F."/>
            <person name="Morgan X.C."/>
            <person name="Huttenhower C."/>
            <person name="Stott M.B."/>
        </authorList>
    </citation>
    <scope>NUCLEOTIDE SEQUENCE [LARGE SCALE GENOMIC DNA]</scope>
    <source>
        <strain evidence="2 3">K22</strain>
    </source>
</reference>
<dbReference type="STRING" id="454194.PYK22_01264"/>
<reference evidence="2 3" key="1">
    <citation type="submission" date="2013-12" db="EMBL/GenBank/DDBJ databases">
        <authorList>
            <person name="Stott M."/>
        </authorList>
    </citation>
    <scope>NUCLEOTIDE SEQUENCE [LARGE SCALE GENOMIC DNA]</scope>
    <source>
        <strain evidence="2 3">K22</strain>
    </source>
</reference>
<dbReference type="InterPro" id="IPR032710">
    <property type="entry name" value="NTF2-like_dom_sf"/>
</dbReference>
<dbReference type="Pfam" id="PF13474">
    <property type="entry name" value="SnoaL_3"/>
    <property type="match status" value="1"/>
</dbReference>
<dbReference type="InterPro" id="IPR037401">
    <property type="entry name" value="SnoaL-like"/>
</dbReference>
<keyword evidence="3" id="KW-1185">Reference proteome</keyword>
<name>A0A0B6WVZ7_9BACT</name>
<dbReference type="Gene3D" id="3.10.450.50">
    <property type="match status" value="1"/>
</dbReference>
<proteinExistence type="predicted"/>
<evidence type="ECO:0000313" key="3">
    <source>
        <dbReference type="Proteomes" id="UP000031518"/>
    </source>
</evidence>
<dbReference type="Proteomes" id="UP000031518">
    <property type="component" value="Unassembled WGS sequence"/>
</dbReference>
<dbReference type="EMBL" id="CBXV010000004">
    <property type="protein sequence ID" value="CDM65266.1"/>
    <property type="molecule type" value="Genomic_DNA"/>
</dbReference>
<dbReference type="AlphaFoldDB" id="A0A0B6WVZ7"/>
<accession>A0A0B6WVZ7</accession>
<sequence>MGEIIALDLTVHNFVDWIVASPTWAIFSATLQGRRSRLIRVLCGLIEVERRGLPRRRSRLIRVLCLTVCKDWETFLGMFDGPITFEISDLKVTTGEDVAFSHSIQHFAGKLKNGSPLDVTVRVTDGYRRVGGKWLIAHEHVSVPVDLETGKGDLSSKP</sequence>
<dbReference type="SUPFAM" id="SSF54427">
    <property type="entry name" value="NTF2-like"/>
    <property type="match status" value="1"/>
</dbReference>
<evidence type="ECO:0000313" key="2">
    <source>
        <dbReference type="EMBL" id="CDM65266.1"/>
    </source>
</evidence>
<protein>
    <submittedName>
        <fullName evidence="2">SnoaL-like domain</fullName>
    </submittedName>
</protein>
<evidence type="ECO:0000259" key="1">
    <source>
        <dbReference type="Pfam" id="PF13474"/>
    </source>
</evidence>